<dbReference type="SMART" id="SM00367">
    <property type="entry name" value="LRR_CC"/>
    <property type="match status" value="12"/>
</dbReference>
<dbReference type="GO" id="GO:0005516">
    <property type="term" value="F:calmodulin binding"/>
    <property type="evidence" value="ECO:0007669"/>
    <property type="project" value="UniProtKB-KW"/>
</dbReference>
<comment type="pathway">
    <text evidence="2">Protein modification; protein ubiquitination.</text>
</comment>
<dbReference type="InterPro" id="IPR001810">
    <property type="entry name" value="F-box_dom"/>
</dbReference>
<dbReference type="OrthoDB" id="550575at2759"/>
<keyword evidence="20" id="KW-1185">Reference proteome</keyword>
<dbReference type="PANTHER" id="PTHR13382:SF69">
    <property type="entry name" value="FI18408P1"/>
    <property type="match status" value="1"/>
</dbReference>
<feature type="domain" description="C-type lectin" evidence="17">
    <location>
        <begin position="857"/>
        <end position="987"/>
    </location>
</feature>
<dbReference type="SMART" id="SM00256">
    <property type="entry name" value="FBOX"/>
    <property type="match status" value="1"/>
</dbReference>
<evidence type="ECO:0000256" key="9">
    <source>
        <dbReference type="ARBA" id="ARBA00022843"/>
    </source>
</evidence>
<keyword evidence="3" id="KW-1017">Isopeptide bond</keyword>
<sequence>MSIVFQLTWVFHDDEAQINKKLPKELLLRILSYLDVVSLCRCAQVSKAWNVLALDGSNWQRIDLFDFQRDVEGPVIENISRRCGGFLRQLSLRGCQSIGNVSMKTLAQSCPNIEELNLSQCKKISDTTCAALSNHCPKLQRLNLDSCPEITDLSLKDLSDGCRLLTHINLSWCELLTDNGVEALARGCPELRSFLSKGCRQLTDRAVKCLARFCPKLEVINLHECRNITDEAVKELSERCPRLHYVCISNCPNLTDSSLSTLAQHCPLLSVLECVACAHFTDAGFQALARNCRLLEKMDLEECVLITDATLIHLAMGCPRLEKLSLSHCELITDEGIRQLALSPCAAEHLAVLELDNCPLITDASLDHLLQACHNLERIELYDCQLITRAGIRRLRVSTITVYGRNHAENEYLIIVDISLADPLAKHKSTRVLCAGNFRASATLLILCFGLVECLRIGMTKNRYTTIGIGFSIIDGSDVGSLRDDVIERFYYTLQNKSVSEVEFLVIGRKVPWMEAKALCPSYDDDSSSHQQIINPEDVIELDNTIQGGGKDSNTTLAIFRNEEERNWLARMLSESNYRYEGLWIGASRRNKSDSWRWTSEQKMEDSVLSNSMVYENYPAWYTVSDETVAEQNCLLFNRIGHDVPVFIPEKCNLPRPFICMRDAKKRSSETEKISEAGSISIDGYQYTLYRVTDNTNDCHKSADVKRLNGGGVSWRDAMFECRKRGRHLAMVFSNEAATAIADLMLKNRPSMENAWLGGWSSEGKDWTWVSSGSSLSTTKSSSTQYPPWLEGHPVAISKSDYYYQRRSRCLILDRHLCPDQIAPVFLDLDCEKERPFVCQDGLGTGNQRSLARRSIVEDEIYEFSEDKMTYSESEDYCNIRNGQIAGILNSKSLSACLDKMSELSIDHVWINGRTLKVKNEYRWVDENDKPLSPKGIGAGTSWCFGEENDFLPKAEPNSCLNLDYEARGFPLFYGLPCNSSQIVLCSLQNHPEKVVEVQADEVDTRSFDSIKDKKQMNNETEPITLAPDFTTTIRPVVDKDLEMTTTSNPMATEGTRDAN</sequence>
<dbReference type="InterPro" id="IPR057207">
    <property type="entry name" value="FBXL15_LRR"/>
</dbReference>
<dbReference type="STRING" id="543379.A0A232F4P2"/>
<dbReference type="GO" id="GO:0016567">
    <property type="term" value="P:protein ubiquitination"/>
    <property type="evidence" value="ECO:0007669"/>
    <property type="project" value="UniProtKB-ARBA"/>
</dbReference>
<dbReference type="PANTHER" id="PTHR13382">
    <property type="entry name" value="MITOCHONDRIAL ATP SYNTHASE COUPLING FACTOR B"/>
    <property type="match status" value="1"/>
</dbReference>
<keyword evidence="12" id="KW-0449">Lipoprotein</keyword>
<evidence type="ECO:0000313" key="19">
    <source>
        <dbReference type="EMBL" id="OXU25806.1"/>
    </source>
</evidence>
<keyword evidence="6" id="KW-0677">Repeat</keyword>
<organism evidence="19 20">
    <name type="scientific">Trichomalopsis sarcophagae</name>
    <dbReference type="NCBI Taxonomy" id="543379"/>
    <lineage>
        <taxon>Eukaryota</taxon>
        <taxon>Metazoa</taxon>
        <taxon>Ecdysozoa</taxon>
        <taxon>Arthropoda</taxon>
        <taxon>Hexapoda</taxon>
        <taxon>Insecta</taxon>
        <taxon>Pterygota</taxon>
        <taxon>Neoptera</taxon>
        <taxon>Endopterygota</taxon>
        <taxon>Hymenoptera</taxon>
        <taxon>Apocrita</taxon>
        <taxon>Proctotrupomorpha</taxon>
        <taxon>Chalcidoidea</taxon>
        <taxon>Pteromalidae</taxon>
        <taxon>Pteromalinae</taxon>
        <taxon>Trichomalopsis</taxon>
    </lineage>
</organism>
<dbReference type="SUPFAM" id="SSF52047">
    <property type="entry name" value="RNI-like"/>
    <property type="match status" value="1"/>
</dbReference>
<dbReference type="CDD" id="cd22115">
    <property type="entry name" value="F-box_FBXL2-like"/>
    <property type="match status" value="1"/>
</dbReference>
<dbReference type="GO" id="GO:0031146">
    <property type="term" value="P:SCF-dependent proteasomal ubiquitin-dependent protein catabolic process"/>
    <property type="evidence" value="ECO:0007669"/>
    <property type="project" value="UniProtKB-ARBA"/>
</dbReference>
<dbReference type="GO" id="GO:0031347">
    <property type="term" value="P:regulation of defense response"/>
    <property type="evidence" value="ECO:0007669"/>
    <property type="project" value="UniProtKB-ARBA"/>
</dbReference>
<keyword evidence="9" id="KW-0832">Ubl conjugation</keyword>
<dbReference type="InterPro" id="IPR016186">
    <property type="entry name" value="C-type_lectin-like/link_sf"/>
</dbReference>
<evidence type="ECO:0000256" key="4">
    <source>
        <dbReference type="ARBA" id="ARBA00022553"/>
    </source>
</evidence>
<comment type="subunit">
    <text evidence="14">Part of the SCF (SKP1-CUL1-F-box) E3 ubiquitin-protein ligase complex SCF(FBXL2) composed of CUL1, SKP1, RBX1 and FBXL2. Interacts with calmodulin; may antagonize substrate ubiquitination by SCF(FBXL2). May interact with PIK3R1. Interacts with PTPN13.</text>
</comment>
<dbReference type="GO" id="GO:1990756">
    <property type="term" value="F:ubiquitin-like ligase-substrate adaptor activity"/>
    <property type="evidence" value="ECO:0007669"/>
    <property type="project" value="UniProtKB-ARBA"/>
</dbReference>
<dbReference type="Gene3D" id="3.80.10.10">
    <property type="entry name" value="Ribonuclease Inhibitor"/>
    <property type="match status" value="2"/>
</dbReference>
<dbReference type="AlphaFoldDB" id="A0A232F4P2"/>
<keyword evidence="11" id="KW-0472">Membrane</keyword>
<evidence type="ECO:0000259" key="17">
    <source>
        <dbReference type="PROSITE" id="PS50041"/>
    </source>
</evidence>
<comment type="subcellular location">
    <subcellularLocation>
        <location evidence="1">Membrane</location>
        <topology evidence="1">Lipid-anchor</topology>
    </subcellularLocation>
</comment>
<dbReference type="GO" id="GO:0016020">
    <property type="term" value="C:membrane"/>
    <property type="evidence" value="ECO:0007669"/>
    <property type="project" value="UniProtKB-SubCell"/>
</dbReference>
<feature type="domain" description="C-type lectin" evidence="17">
    <location>
        <begin position="714"/>
        <end position="840"/>
    </location>
</feature>
<dbReference type="CDD" id="cd00037">
    <property type="entry name" value="CLECT"/>
    <property type="match status" value="2"/>
</dbReference>
<evidence type="ECO:0000256" key="6">
    <source>
        <dbReference type="ARBA" id="ARBA00022737"/>
    </source>
</evidence>
<evidence type="ECO:0000256" key="5">
    <source>
        <dbReference type="ARBA" id="ARBA00022614"/>
    </source>
</evidence>
<keyword evidence="5" id="KW-0433">Leucine-rich repeat</keyword>
<dbReference type="SUPFAM" id="SSF56436">
    <property type="entry name" value="C-type lectin-like"/>
    <property type="match status" value="3"/>
</dbReference>
<dbReference type="FunFam" id="3.80.10.10:FF:000060">
    <property type="entry name" value="F-box/LRR-repeat protein 20 isoform 2"/>
    <property type="match status" value="1"/>
</dbReference>
<dbReference type="PROSITE" id="PS50041">
    <property type="entry name" value="C_TYPE_LECTIN_2"/>
    <property type="match status" value="3"/>
</dbReference>
<dbReference type="InterPro" id="IPR032675">
    <property type="entry name" value="LRR_dom_sf"/>
</dbReference>
<keyword evidence="8" id="KW-0106">Calcium</keyword>
<dbReference type="InterPro" id="IPR016187">
    <property type="entry name" value="CTDL_fold"/>
</dbReference>
<dbReference type="GO" id="GO:0005737">
    <property type="term" value="C:cytoplasm"/>
    <property type="evidence" value="ECO:0007669"/>
    <property type="project" value="TreeGrafter"/>
</dbReference>
<comment type="caution">
    <text evidence="19">The sequence shown here is derived from an EMBL/GenBank/DDBJ whole genome shotgun (WGS) entry which is preliminary data.</text>
</comment>
<reference evidence="19 20" key="1">
    <citation type="journal article" date="2017" name="Curr. Biol.">
        <title>The Evolution of Venom by Co-option of Single-Copy Genes.</title>
        <authorList>
            <person name="Martinson E.O."/>
            <person name="Mrinalini"/>
            <person name="Kelkar Y.D."/>
            <person name="Chang C.H."/>
            <person name="Werren J.H."/>
        </authorList>
    </citation>
    <scope>NUCLEOTIDE SEQUENCE [LARGE SCALE GENOMIC DNA]</scope>
    <source>
        <strain evidence="19 20">Alberta</strain>
        <tissue evidence="19">Whole body</tissue>
    </source>
</reference>
<dbReference type="Pfam" id="PF00059">
    <property type="entry name" value="Lectin_C"/>
    <property type="match status" value="2"/>
</dbReference>
<evidence type="ECO:0000256" key="11">
    <source>
        <dbReference type="ARBA" id="ARBA00023136"/>
    </source>
</evidence>
<feature type="domain" description="C-type lectin" evidence="17">
    <location>
        <begin position="513"/>
        <end position="661"/>
    </location>
</feature>
<evidence type="ECO:0000256" key="3">
    <source>
        <dbReference type="ARBA" id="ARBA00022499"/>
    </source>
</evidence>
<keyword evidence="13" id="KW-0636">Prenylation</keyword>
<evidence type="ECO:0000256" key="16">
    <source>
        <dbReference type="ARBA" id="ARBA00077972"/>
    </source>
</evidence>
<gene>
    <name evidence="19" type="ORF">TSAR_007969</name>
</gene>
<keyword evidence="7" id="KW-0833">Ubl conjugation pathway</keyword>
<dbReference type="FunFam" id="1.20.1280.50:FF:000013">
    <property type="entry name" value="F-box/LRR-repeat protein 20 isoform X1"/>
    <property type="match status" value="1"/>
</dbReference>
<evidence type="ECO:0000313" key="20">
    <source>
        <dbReference type="Proteomes" id="UP000215335"/>
    </source>
</evidence>
<evidence type="ECO:0000256" key="10">
    <source>
        <dbReference type="ARBA" id="ARBA00022860"/>
    </source>
</evidence>
<dbReference type="InterPro" id="IPR006553">
    <property type="entry name" value="Leu-rich_rpt_Cys-con_subtyp"/>
</dbReference>
<feature type="domain" description="F-box" evidence="18">
    <location>
        <begin position="16"/>
        <end position="62"/>
    </location>
</feature>
<dbReference type="SMART" id="SM00034">
    <property type="entry name" value="CLECT"/>
    <property type="match status" value="3"/>
</dbReference>
<evidence type="ECO:0000256" key="1">
    <source>
        <dbReference type="ARBA" id="ARBA00004635"/>
    </source>
</evidence>
<keyword evidence="10" id="KW-0112">Calmodulin-binding</keyword>
<evidence type="ECO:0000256" key="12">
    <source>
        <dbReference type="ARBA" id="ARBA00023288"/>
    </source>
</evidence>
<dbReference type="Gene3D" id="3.10.100.10">
    <property type="entry name" value="Mannose-Binding Protein A, subunit A"/>
    <property type="match status" value="3"/>
</dbReference>
<keyword evidence="4" id="KW-0597">Phosphoprotein</keyword>
<dbReference type="Pfam" id="PF25372">
    <property type="entry name" value="DUF7885"/>
    <property type="match status" value="2"/>
</dbReference>
<dbReference type="FunFam" id="3.80.10.10:FF:000042">
    <property type="entry name" value="F-box/LRR-repeat protein 20 isoform 2"/>
    <property type="match status" value="1"/>
</dbReference>
<evidence type="ECO:0000256" key="14">
    <source>
        <dbReference type="ARBA" id="ARBA00065449"/>
    </source>
</evidence>
<evidence type="ECO:0000256" key="8">
    <source>
        <dbReference type="ARBA" id="ARBA00022837"/>
    </source>
</evidence>
<dbReference type="InterPro" id="IPR050648">
    <property type="entry name" value="F-box_LRR-repeat"/>
</dbReference>
<dbReference type="Proteomes" id="UP000215335">
    <property type="component" value="Unassembled WGS sequence"/>
</dbReference>
<proteinExistence type="predicted"/>
<evidence type="ECO:0000256" key="2">
    <source>
        <dbReference type="ARBA" id="ARBA00004906"/>
    </source>
</evidence>
<name>A0A232F4P2_9HYME</name>
<evidence type="ECO:0000256" key="7">
    <source>
        <dbReference type="ARBA" id="ARBA00022786"/>
    </source>
</evidence>
<accession>A0A232F4P2</accession>
<dbReference type="Pfam" id="PF12937">
    <property type="entry name" value="F-box-like"/>
    <property type="match status" value="1"/>
</dbReference>
<dbReference type="InterPro" id="IPR001304">
    <property type="entry name" value="C-type_lectin-like"/>
</dbReference>
<dbReference type="EMBL" id="NNAY01000942">
    <property type="protein sequence ID" value="OXU25806.1"/>
    <property type="molecule type" value="Genomic_DNA"/>
</dbReference>
<protein>
    <recommendedName>
        <fullName evidence="15">F-box/LRR-repeat protein 2</fullName>
    </recommendedName>
    <alternativeName>
        <fullName evidence="16">F-box and leucine-rich repeat protein 2</fullName>
    </alternativeName>
</protein>
<evidence type="ECO:0000256" key="15">
    <source>
        <dbReference type="ARBA" id="ARBA00070275"/>
    </source>
</evidence>
<evidence type="ECO:0000256" key="13">
    <source>
        <dbReference type="ARBA" id="ARBA00023289"/>
    </source>
</evidence>
<dbReference type="PROSITE" id="PS50181">
    <property type="entry name" value="FBOX"/>
    <property type="match status" value="1"/>
</dbReference>
<evidence type="ECO:0000259" key="18">
    <source>
        <dbReference type="PROSITE" id="PS50181"/>
    </source>
</evidence>